<dbReference type="Pfam" id="PF00096">
    <property type="entry name" value="zf-C2H2"/>
    <property type="match status" value="5"/>
</dbReference>
<evidence type="ECO:0000256" key="2">
    <source>
        <dbReference type="ARBA" id="ARBA00022723"/>
    </source>
</evidence>
<evidence type="ECO:0000259" key="8">
    <source>
        <dbReference type="PROSITE" id="PS50157"/>
    </source>
</evidence>
<evidence type="ECO:0000313" key="10">
    <source>
        <dbReference type="Proteomes" id="UP000828390"/>
    </source>
</evidence>
<feature type="domain" description="C2H2-type" evidence="8">
    <location>
        <begin position="258"/>
        <end position="285"/>
    </location>
</feature>
<reference evidence="9" key="1">
    <citation type="journal article" date="2019" name="bioRxiv">
        <title>The Genome of the Zebra Mussel, Dreissena polymorpha: A Resource for Invasive Species Research.</title>
        <authorList>
            <person name="McCartney M.A."/>
            <person name="Auch B."/>
            <person name="Kono T."/>
            <person name="Mallez S."/>
            <person name="Zhang Y."/>
            <person name="Obille A."/>
            <person name="Becker A."/>
            <person name="Abrahante J.E."/>
            <person name="Garbe J."/>
            <person name="Badalamenti J.P."/>
            <person name="Herman A."/>
            <person name="Mangelson H."/>
            <person name="Liachko I."/>
            <person name="Sullivan S."/>
            <person name="Sone E.D."/>
            <person name="Koren S."/>
            <person name="Silverstein K.A.T."/>
            <person name="Beckman K.B."/>
            <person name="Gohl D.M."/>
        </authorList>
    </citation>
    <scope>NUCLEOTIDE SEQUENCE</scope>
    <source>
        <strain evidence="9">Duluth1</strain>
        <tissue evidence="9">Whole animal</tissue>
    </source>
</reference>
<dbReference type="EMBL" id="JAIWYP010000002">
    <property type="protein sequence ID" value="KAH3861731.1"/>
    <property type="molecule type" value="Genomic_DNA"/>
</dbReference>
<keyword evidence="6" id="KW-0539">Nucleus</keyword>
<keyword evidence="5" id="KW-0862">Zinc</keyword>
<feature type="domain" description="C2H2-type" evidence="8">
    <location>
        <begin position="424"/>
        <end position="451"/>
    </location>
</feature>
<dbReference type="PROSITE" id="PS00028">
    <property type="entry name" value="ZINC_FINGER_C2H2_1"/>
    <property type="match status" value="12"/>
</dbReference>
<dbReference type="SMART" id="SM00355">
    <property type="entry name" value="ZnF_C2H2"/>
    <property type="match status" value="15"/>
</dbReference>
<dbReference type="Proteomes" id="UP000828390">
    <property type="component" value="Unassembled WGS sequence"/>
</dbReference>
<dbReference type="OrthoDB" id="8434870at2759"/>
<organism evidence="9 10">
    <name type="scientific">Dreissena polymorpha</name>
    <name type="common">Zebra mussel</name>
    <name type="synonym">Mytilus polymorpha</name>
    <dbReference type="NCBI Taxonomy" id="45954"/>
    <lineage>
        <taxon>Eukaryota</taxon>
        <taxon>Metazoa</taxon>
        <taxon>Spiralia</taxon>
        <taxon>Lophotrochozoa</taxon>
        <taxon>Mollusca</taxon>
        <taxon>Bivalvia</taxon>
        <taxon>Autobranchia</taxon>
        <taxon>Heteroconchia</taxon>
        <taxon>Euheterodonta</taxon>
        <taxon>Imparidentia</taxon>
        <taxon>Neoheterodontei</taxon>
        <taxon>Myida</taxon>
        <taxon>Dreissenoidea</taxon>
        <taxon>Dreissenidae</taxon>
        <taxon>Dreissena</taxon>
    </lineage>
</organism>
<feature type="domain" description="C2H2-type" evidence="8">
    <location>
        <begin position="518"/>
        <end position="546"/>
    </location>
</feature>
<sequence>MDLEFALKQIEHMCLVLQSHAVNAVVILSGGAHFLPPCLGTQAGKEFLQSHQHITEQFTFFCTKLLSKVSDKNGAEERRSDLQTFDVQNIEVLGVPNVIYGKIDSDSEATINNDFLYFDSTMEEFTKSSREENDYTDVDFKQTERYSKEGSTRNKFILNSSVKYHLNGHSDIKLAFGSSDRGEIIASVPEMVNIFKSEGITTYSCKLCGENLKEGKRYDIHIYTHLVKKCTVCPKTFSDSCSVSKVTRHVKNHQKCPYMCQWCYKNFSTADERDKHAHLHSNKLKCAICLKEYDSISRYNNHMKFSHGPKTYKCQVCDSSFSSQAVLKKHEHVHGEKEHLCDQCDARFATIYSLKNHIEHVHLESEKLWKCDACEKTYKSRKLLSDHMRYHRSPVLCDTCGKAFSTPSSLRLHNLSMHSAERKYKCDTCGDSFPILSSLKRHSQKHVGSGSGNYIHQCSYCEKSFKTKGALESHENVHTKLKQYRCSFCSSEFLRISTLYSHKRAVHHDQLTVGQILPRCRYCREKFKNSYHLFKHVKAMHYEEDLMNPKPYMKQCPICSKVFLPKNLKVHMDMHNEVKPHKCVICRKAFTDKCNLRGHLKMVHKEGSFRCNTCAKMFFDGYSIHEHFHKEHVLTGSDLEQAVSVIERQMTTDGEACLQYNRDEGLCVIPHLPLYSQI</sequence>
<dbReference type="PROSITE" id="PS50157">
    <property type="entry name" value="ZINC_FINGER_C2H2_2"/>
    <property type="match status" value="10"/>
</dbReference>
<keyword evidence="2" id="KW-0479">Metal-binding</keyword>
<feature type="domain" description="C2H2-type" evidence="8">
    <location>
        <begin position="456"/>
        <end position="483"/>
    </location>
</feature>
<dbReference type="PANTHER" id="PTHR24406">
    <property type="entry name" value="TRANSCRIPTIONAL REPRESSOR CTCFL-RELATED"/>
    <property type="match status" value="1"/>
</dbReference>
<name>A0A9D4LRU1_DREPO</name>
<dbReference type="GO" id="GO:0005634">
    <property type="term" value="C:nucleus"/>
    <property type="evidence" value="ECO:0007669"/>
    <property type="project" value="UniProtKB-SubCell"/>
</dbReference>
<reference evidence="9" key="2">
    <citation type="submission" date="2020-11" db="EMBL/GenBank/DDBJ databases">
        <authorList>
            <person name="McCartney M.A."/>
            <person name="Auch B."/>
            <person name="Kono T."/>
            <person name="Mallez S."/>
            <person name="Becker A."/>
            <person name="Gohl D.M."/>
            <person name="Silverstein K.A.T."/>
            <person name="Koren S."/>
            <person name="Bechman K.B."/>
            <person name="Herman A."/>
            <person name="Abrahante J.E."/>
            <person name="Garbe J."/>
        </authorList>
    </citation>
    <scope>NUCLEOTIDE SEQUENCE</scope>
    <source>
        <strain evidence="9">Duluth1</strain>
        <tissue evidence="9">Whole animal</tissue>
    </source>
</reference>
<evidence type="ECO:0000256" key="1">
    <source>
        <dbReference type="ARBA" id="ARBA00004123"/>
    </source>
</evidence>
<evidence type="ECO:0000256" key="6">
    <source>
        <dbReference type="ARBA" id="ARBA00023242"/>
    </source>
</evidence>
<dbReference type="InterPro" id="IPR050888">
    <property type="entry name" value="ZnF_C2H2-type_TF"/>
</dbReference>
<dbReference type="GO" id="GO:0008270">
    <property type="term" value="F:zinc ion binding"/>
    <property type="evidence" value="ECO:0007669"/>
    <property type="project" value="UniProtKB-KW"/>
</dbReference>
<feature type="domain" description="C2H2-type" evidence="8">
    <location>
        <begin position="581"/>
        <end position="604"/>
    </location>
</feature>
<keyword evidence="3" id="KW-0677">Repeat</keyword>
<feature type="domain" description="C2H2-type" evidence="8">
    <location>
        <begin position="339"/>
        <end position="367"/>
    </location>
</feature>
<keyword evidence="10" id="KW-1185">Reference proteome</keyword>
<evidence type="ECO:0000313" key="9">
    <source>
        <dbReference type="EMBL" id="KAH3861731.1"/>
    </source>
</evidence>
<evidence type="ECO:0000256" key="4">
    <source>
        <dbReference type="ARBA" id="ARBA00022771"/>
    </source>
</evidence>
<gene>
    <name evidence="9" type="ORF">DPMN_024665</name>
</gene>
<evidence type="ECO:0000256" key="3">
    <source>
        <dbReference type="ARBA" id="ARBA00022737"/>
    </source>
</evidence>
<feature type="domain" description="C2H2-type" evidence="8">
    <location>
        <begin position="312"/>
        <end position="339"/>
    </location>
</feature>
<feature type="domain" description="C2H2-type" evidence="8">
    <location>
        <begin position="484"/>
        <end position="512"/>
    </location>
</feature>
<accession>A0A9D4LRU1</accession>
<dbReference type="AlphaFoldDB" id="A0A9D4LRU1"/>
<dbReference type="InterPro" id="IPR036236">
    <property type="entry name" value="Znf_C2H2_sf"/>
</dbReference>
<feature type="domain" description="C2H2-type" evidence="8">
    <location>
        <begin position="395"/>
        <end position="423"/>
    </location>
</feature>
<feature type="domain" description="C2H2-type" evidence="8">
    <location>
        <begin position="369"/>
        <end position="391"/>
    </location>
</feature>
<dbReference type="Pfam" id="PF13912">
    <property type="entry name" value="zf-C2H2_6"/>
    <property type="match status" value="3"/>
</dbReference>
<dbReference type="SUPFAM" id="SSF57667">
    <property type="entry name" value="beta-beta-alpha zinc fingers"/>
    <property type="match status" value="5"/>
</dbReference>
<proteinExistence type="predicted"/>
<dbReference type="InterPro" id="IPR013087">
    <property type="entry name" value="Znf_C2H2_type"/>
</dbReference>
<evidence type="ECO:0000256" key="5">
    <source>
        <dbReference type="ARBA" id="ARBA00022833"/>
    </source>
</evidence>
<evidence type="ECO:0000256" key="7">
    <source>
        <dbReference type="PROSITE-ProRule" id="PRU00042"/>
    </source>
</evidence>
<protein>
    <recommendedName>
        <fullName evidence="8">C2H2-type domain-containing protein</fullName>
    </recommendedName>
</protein>
<comment type="subcellular location">
    <subcellularLocation>
        <location evidence="1">Nucleus</location>
    </subcellularLocation>
</comment>
<keyword evidence="4 7" id="KW-0863">Zinc-finger</keyword>
<comment type="caution">
    <text evidence="9">The sequence shown here is derived from an EMBL/GenBank/DDBJ whole genome shotgun (WGS) entry which is preliminary data.</text>
</comment>
<dbReference type="Gene3D" id="3.30.160.60">
    <property type="entry name" value="Classic Zinc Finger"/>
    <property type="match status" value="8"/>
</dbReference>